<evidence type="ECO:0000256" key="6">
    <source>
        <dbReference type="SAM" id="Phobius"/>
    </source>
</evidence>
<name>A0A913Z0M2_PATMI</name>
<dbReference type="GO" id="GO:0016020">
    <property type="term" value="C:membrane"/>
    <property type="evidence" value="ECO:0007669"/>
    <property type="project" value="UniProtKB-SubCell"/>
</dbReference>
<evidence type="ECO:0000256" key="3">
    <source>
        <dbReference type="ARBA" id="ARBA00022989"/>
    </source>
</evidence>
<feature type="region of interest" description="Disordered" evidence="5">
    <location>
        <begin position="317"/>
        <end position="340"/>
    </location>
</feature>
<dbReference type="InterPro" id="IPR020846">
    <property type="entry name" value="MFS_dom"/>
</dbReference>
<feature type="transmembrane region" description="Helical" evidence="6">
    <location>
        <begin position="419"/>
        <end position="436"/>
    </location>
</feature>
<keyword evidence="2 6" id="KW-0812">Transmembrane</keyword>
<dbReference type="PROSITE" id="PS00216">
    <property type="entry name" value="SUGAR_TRANSPORT_1"/>
    <property type="match status" value="1"/>
</dbReference>
<dbReference type="GeneID" id="119719250"/>
<dbReference type="CDD" id="cd17317">
    <property type="entry name" value="MFS_SLC22"/>
    <property type="match status" value="1"/>
</dbReference>
<feature type="transmembrane region" description="Helical" evidence="6">
    <location>
        <begin position="511"/>
        <end position="529"/>
    </location>
</feature>
<evidence type="ECO:0000256" key="2">
    <source>
        <dbReference type="ARBA" id="ARBA00022692"/>
    </source>
</evidence>
<dbReference type="InterPro" id="IPR005828">
    <property type="entry name" value="MFS_sugar_transport-like"/>
</dbReference>
<dbReference type="GO" id="GO:0022857">
    <property type="term" value="F:transmembrane transporter activity"/>
    <property type="evidence" value="ECO:0007669"/>
    <property type="project" value="InterPro"/>
</dbReference>
<feature type="transmembrane region" description="Helical" evidence="6">
    <location>
        <begin position="448"/>
        <end position="471"/>
    </location>
</feature>
<dbReference type="Proteomes" id="UP000887568">
    <property type="component" value="Unplaced"/>
</dbReference>
<feature type="transmembrane region" description="Helical" evidence="6">
    <location>
        <begin position="389"/>
        <end position="407"/>
    </location>
</feature>
<dbReference type="AlphaFoldDB" id="A0A913Z0M2"/>
<evidence type="ECO:0000256" key="5">
    <source>
        <dbReference type="SAM" id="MobiDB-lite"/>
    </source>
</evidence>
<dbReference type="InterPro" id="IPR036259">
    <property type="entry name" value="MFS_trans_sf"/>
</dbReference>
<feature type="transmembrane region" description="Helical" evidence="6">
    <location>
        <begin position="483"/>
        <end position="505"/>
    </location>
</feature>
<reference evidence="8" key="1">
    <citation type="submission" date="2022-11" db="UniProtKB">
        <authorList>
            <consortium name="EnsemblMetazoa"/>
        </authorList>
    </citation>
    <scope>IDENTIFICATION</scope>
</reference>
<organism evidence="8 9">
    <name type="scientific">Patiria miniata</name>
    <name type="common">Bat star</name>
    <name type="synonym">Asterina miniata</name>
    <dbReference type="NCBI Taxonomy" id="46514"/>
    <lineage>
        <taxon>Eukaryota</taxon>
        <taxon>Metazoa</taxon>
        <taxon>Echinodermata</taxon>
        <taxon>Eleutherozoa</taxon>
        <taxon>Asterozoa</taxon>
        <taxon>Asteroidea</taxon>
        <taxon>Valvatacea</taxon>
        <taxon>Valvatida</taxon>
        <taxon>Asterinidae</taxon>
        <taxon>Patiria</taxon>
    </lineage>
</organism>
<dbReference type="OMA" id="LVCEMMW"/>
<accession>A0A913Z0M2</accession>
<feature type="transmembrane region" description="Helical" evidence="6">
    <location>
        <begin position="232"/>
        <end position="251"/>
    </location>
</feature>
<feature type="region of interest" description="Disordered" evidence="5">
    <location>
        <begin position="539"/>
        <end position="564"/>
    </location>
</feature>
<feature type="transmembrane region" description="Helical" evidence="6">
    <location>
        <begin position="145"/>
        <end position="165"/>
    </location>
</feature>
<keyword evidence="9" id="KW-1185">Reference proteome</keyword>
<dbReference type="PROSITE" id="PS50850">
    <property type="entry name" value="MFS"/>
    <property type="match status" value="1"/>
</dbReference>
<feature type="compositionally biased region" description="Basic and acidic residues" evidence="5">
    <location>
        <begin position="317"/>
        <end position="329"/>
    </location>
</feature>
<dbReference type="InterPro" id="IPR005829">
    <property type="entry name" value="Sugar_transporter_CS"/>
</dbReference>
<evidence type="ECO:0000313" key="8">
    <source>
        <dbReference type="EnsemblMetazoa" id="XP_038044551.1"/>
    </source>
</evidence>
<evidence type="ECO:0000313" key="9">
    <source>
        <dbReference type="Proteomes" id="UP000887568"/>
    </source>
</evidence>
<feature type="transmembrane region" description="Helical" evidence="6">
    <location>
        <begin position="356"/>
        <end position="377"/>
    </location>
</feature>
<dbReference type="Pfam" id="PF00083">
    <property type="entry name" value="Sugar_tr"/>
    <property type="match status" value="2"/>
</dbReference>
<feature type="transmembrane region" description="Helical" evidence="6">
    <location>
        <begin position="12"/>
        <end position="33"/>
    </location>
</feature>
<feature type="domain" description="Major facilitator superfamily (MFS) profile" evidence="7">
    <location>
        <begin position="21"/>
        <end position="536"/>
    </location>
</feature>
<evidence type="ECO:0000256" key="1">
    <source>
        <dbReference type="ARBA" id="ARBA00004141"/>
    </source>
</evidence>
<dbReference type="EnsemblMetazoa" id="XM_038188623.1">
    <property type="protein sequence ID" value="XP_038044551.1"/>
    <property type="gene ID" value="LOC119719250"/>
</dbReference>
<keyword evidence="3 6" id="KW-1133">Transmembrane helix</keyword>
<dbReference type="PANTHER" id="PTHR24064">
    <property type="entry name" value="SOLUTE CARRIER FAMILY 22 MEMBER"/>
    <property type="match status" value="1"/>
</dbReference>
<comment type="subcellular location">
    <subcellularLocation>
        <location evidence="1">Membrane</location>
        <topology evidence="1">Multi-pass membrane protein</topology>
    </subcellularLocation>
</comment>
<evidence type="ECO:0000259" key="7">
    <source>
        <dbReference type="PROSITE" id="PS50850"/>
    </source>
</evidence>
<sequence length="564" mass="62040">MDVDASFEILGGFGLLQTLNFLIFMLSGSFSAWHLTGVAFTMSVPDEYRCSLPPNGTSLRGGEGYIPEQCQLIYEDGAGGENETMSCVYGWDYYSAHGETSVVDDLDLVCDRAILAGTLSSIHFGGILAGSYILGQLADIYGRRLAIFGSLIGVLATGVGLSFVWNFAGMLALRFINGFFISGPLNLVYIRAVEMMTPRNRLKGQLVCEMMWVVSIALLAPLAYALPNWRHLQLAISLFGVPIIFLTWFSYESIRWLVQRGRVEEAEKILQRIAKSKNISHPGYFLLGQQDPDLQNGNKPSKVDAIELEIKTSLEKDKELDEPQQEKSNLDNSNQRPPASVKKRTTIIDLFKTRTLTIRALIVFYWMFTGNLVYHGFFINAANLVGNKYLNFFLISVTEAPAYIVNYFMMKRFGRRRPLIFVCIISGVTCVITGVVPSETANGTDLTVVILVFAVLGKLFSSAAFDIIFLISAELFPTVLRSAAFGASSMVGKVGGMVAPFIVYLNVIHNSIPMIVFGVLCILAGLLVLPVPETSNRTLPETLDDGAKLTSKAGPEDEKSPTDV</sequence>
<feature type="compositionally biased region" description="Basic and acidic residues" evidence="5">
    <location>
        <begin position="554"/>
        <end position="564"/>
    </location>
</feature>
<dbReference type="SUPFAM" id="SSF103473">
    <property type="entry name" value="MFS general substrate transporter"/>
    <property type="match status" value="1"/>
</dbReference>
<feature type="transmembrane region" description="Helical" evidence="6">
    <location>
        <begin position="171"/>
        <end position="192"/>
    </location>
</feature>
<dbReference type="Gene3D" id="1.20.1250.20">
    <property type="entry name" value="MFS general substrate transporter like domains"/>
    <property type="match status" value="1"/>
</dbReference>
<proteinExistence type="predicted"/>
<keyword evidence="4 6" id="KW-0472">Membrane</keyword>
<protein>
    <recommendedName>
        <fullName evidence="7">Major facilitator superfamily (MFS) profile domain-containing protein</fullName>
    </recommendedName>
</protein>
<evidence type="ECO:0000256" key="4">
    <source>
        <dbReference type="ARBA" id="ARBA00023136"/>
    </source>
</evidence>
<feature type="transmembrane region" description="Helical" evidence="6">
    <location>
        <begin position="113"/>
        <end position="133"/>
    </location>
</feature>
<dbReference type="OrthoDB" id="2261376at2759"/>
<feature type="transmembrane region" description="Helical" evidence="6">
    <location>
        <begin position="204"/>
        <end position="226"/>
    </location>
</feature>
<dbReference type="RefSeq" id="XP_038044551.1">
    <property type="nucleotide sequence ID" value="XM_038188623.1"/>
</dbReference>